<dbReference type="InterPro" id="IPR007650">
    <property type="entry name" value="Zf-FLZ_dom"/>
</dbReference>
<feature type="domain" description="FLZ-type" evidence="3">
    <location>
        <begin position="20"/>
        <end position="53"/>
    </location>
</feature>
<evidence type="ECO:0000256" key="2">
    <source>
        <dbReference type="ARBA" id="ARBA00022723"/>
    </source>
</evidence>
<dbReference type="AlphaFoldDB" id="A0A7S2TJC0"/>
<evidence type="ECO:0000313" key="4">
    <source>
        <dbReference type="EMBL" id="CAD9751052.1"/>
    </source>
</evidence>
<comment type="similarity">
    <text evidence="1">Belongs to the FLZ family.</text>
</comment>
<keyword evidence="2" id="KW-0479">Metal-binding</keyword>
<organism evidence="4">
    <name type="scientific">Lotharella oceanica</name>
    <dbReference type="NCBI Taxonomy" id="641309"/>
    <lineage>
        <taxon>Eukaryota</taxon>
        <taxon>Sar</taxon>
        <taxon>Rhizaria</taxon>
        <taxon>Cercozoa</taxon>
        <taxon>Chlorarachniophyceae</taxon>
        <taxon>Lotharella</taxon>
    </lineage>
</organism>
<evidence type="ECO:0000256" key="1">
    <source>
        <dbReference type="ARBA" id="ARBA00009374"/>
    </source>
</evidence>
<name>A0A7S2TJC0_9EUKA</name>
<dbReference type="EMBL" id="HBHP01005667">
    <property type="protein sequence ID" value="CAD9751052.1"/>
    <property type="molecule type" value="Transcribed_RNA"/>
</dbReference>
<evidence type="ECO:0000259" key="3">
    <source>
        <dbReference type="Pfam" id="PF04570"/>
    </source>
</evidence>
<accession>A0A7S2TJC0</accession>
<reference evidence="4" key="1">
    <citation type="submission" date="2021-01" db="EMBL/GenBank/DDBJ databases">
        <authorList>
            <person name="Corre E."/>
            <person name="Pelletier E."/>
            <person name="Niang G."/>
            <person name="Scheremetjew M."/>
            <person name="Finn R."/>
            <person name="Kale V."/>
            <person name="Holt S."/>
            <person name="Cochrane G."/>
            <person name="Meng A."/>
            <person name="Brown T."/>
            <person name="Cohen L."/>
        </authorList>
    </citation>
    <scope>NUCLEOTIDE SEQUENCE</scope>
    <source>
        <strain evidence="4">CCMP622</strain>
    </source>
</reference>
<dbReference type="GO" id="GO:0046872">
    <property type="term" value="F:metal ion binding"/>
    <property type="evidence" value="ECO:0007669"/>
    <property type="project" value="UniProtKB-KW"/>
</dbReference>
<proteinExistence type="inferred from homology"/>
<sequence>MSVAVPPASGSSLAEANNGICGNCKKALTQGGTTYLYRDQTYCSAHCRAMQMTPSSSASSDAEAGAKPWMIPKFKQKQDRKTKGQETRTLYYSSKAAAPYGNKRWDPVFRSPSTEFLSKYAVKARIMGGDTATCEQLNCQII</sequence>
<gene>
    <name evidence="4" type="ORF">LSP00402_LOCUS3519</name>
</gene>
<protein>
    <recommendedName>
        <fullName evidence="3">FLZ-type domain-containing protein</fullName>
    </recommendedName>
</protein>
<dbReference type="Pfam" id="PF04570">
    <property type="entry name" value="zf-FLZ"/>
    <property type="match status" value="1"/>
</dbReference>